<evidence type="ECO:0000256" key="1">
    <source>
        <dbReference type="SAM" id="MobiDB-lite"/>
    </source>
</evidence>
<organism evidence="2 3">
    <name type="scientific">Oikopleura dioica</name>
    <name type="common">Tunicate</name>
    <dbReference type="NCBI Taxonomy" id="34765"/>
    <lineage>
        <taxon>Eukaryota</taxon>
        <taxon>Metazoa</taxon>
        <taxon>Chordata</taxon>
        <taxon>Tunicata</taxon>
        <taxon>Appendicularia</taxon>
        <taxon>Copelata</taxon>
        <taxon>Oikopleuridae</taxon>
        <taxon>Oikopleura</taxon>
    </lineage>
</organism>
<dbReference type="CDD" id="cd00303">
    <property type="entry name" value="retropepsin_like"/>
    <property type="match status" value="1"/>
</dbReference>
<evidence type="ECO:0000313" key="3">
    <source>
        <dbReference type="Proteomes" id="UP001158576"/>
    </source>
</evidence>
<protein>
    <submittedName>
        <fullName evidence="2">Oidioi.mRNA.OKI2018_I69.chr1.g3272.t1.cds</fullName>
    </submittedName>
</protein>
<gene>
    <name evidence="2" type="ORF">OKIOD_LOCUS12037</name>
</gene>
<dbReference type="Proteomes" id="UP001158576">
    <property type="component" value="Chromosome 1"/>
</dbReference>
<dbReference type="Gene3D" id="2.40.70.10">
    <property type="entry name" value="Acid Proteases"/>
    <property type="match status" value="1"/>
</dbReference>
<reference evidence="2 3" key="1">
    <citation type="submission" date="2021-04" db="EMBL/GenBank/DDBJ databases">
        <authorList>
            <person name="Bliznina A."/>
        </authorList>
    </citation>
    <scope>NUCLEOTIDE SEQUENCE [LARGE SCALE GENOMIC DNA]</scope>
</reference>
<keyword evidence="3" id="KW-1185">Reference proteome</keyword>
<proteinExistence type="predicted"/>
<sequence length="218" mass="23937">MEVDSGAESSCLSAAYVPDEFLQMLKPCPFKVTGFSPNIPAEQPMGILPCRLSFNGGPAFSLNLTIMPGSKYPSLLGRDILENAMTDSFTVDNKNRTLSFCYNEAFTQTETQVVKLDGVKRTKIKKYLTTRSAVKDSDRSRTQPPPKVPKLDAPNKNAARCPIQLAKQKLGITLPANADPGQKKVVAELCLDFDDRFGCDGQKMGEFPFEIEIPTDGH</sequence>
<name>A0ABN7T049_OIKDI</name>
<evidence type="ECO:0000313" key="2">
    <source>
        <dbReference type="EMBL" id="CAG5107341.1"/>
    </source>
</evidence>
<dbReference type="EMBL" id="OU015566">
    <property type="protein sequence ID" value="CAG5107341.1"/>
    <property type="molecule type" value="Genomic_DNA"/>
</dbReference>
<feature type="region of interest" description="Disordered" evidence="1">
    <location>
        <begin position="131"/>
        <end position="156"/>
    </location>
</feature>
<dbReference type="InterPro" id="IPR021109">
    <property type="entry name" value="Peptidase_aspartic_dom_sf"/>
</dbReference>
<accession>A0ABN7T049</accession>